<dbReference type="InterPro" id="IPR045584">
    <property type="entry name" value="Pilin-like"/>
</dbReference>
<keyword evidence="1" id="KW-0812">Transmembrane</keyword>
<dbReference type="NCBIfam" id="TIGR02532">
    <property type="entry name" value="IV_pilin_GFxxxE"/>
    <property type="match status" value="1"/>
</dbReference>
<dbReference type="InParanoid" id="A0A146G3T7"/>
<dbReference type="Proteomes" id="UP000076023">
    <property type="component" value="Unassembled WGS sequence"/>
</dbReference>
<sequence>MLKRTRGFSLIELIVTVGIVATLAAVLGAAGWKVYERSSLAISASNIRQLSVGAAAYLGENNNVFWPYCAAGPEPRGVTWWFGYEPPGSSSLPEGRRIIRPEAGPLGGYVPMSIRPDPGLKLSGRAFKPKYKFGYIGIGYNVLLGGNWSGLEPRINVLTLEKPGEIVVFTTSAQVNTFQKPASGSNPMLEEFYGIDQREVTVHGRNAGYAMVGFANGSAGFLPIDPSTIDQRAPKANVGRFAPSGSTKYLLNQTNNN</sequence>
<evidence type="ECO:0000313" key="2">
    <source>
        <dbReference type="EMBL" id="GAT31687.1"/>
    </source>
</evidence>
<keyword evidence="3" id="KW-1185">Reference proteome</keyword>
<keyword evidence="1" id="KW-1133">Transmembrane helix</keyword>
<name>A0A146G3T7_TERSA</name>
<dbReference type="InterPro" id="IPR012902">
    <property type="entry name" value="N_methyl_site"/>
</dbReference>
<proteinExistence type="predicted"/>
<dbReference type="Gene3D" id="3.30.700.10">
    <property type="entry name" value="Glycoprotein, Type 4 Pilin"/>
    <property type="match status" value="1"/>
</dbReference>
<dbReference type="Pfam" id="PF07963">
    <property type="entry name" value="N_methyl"/>
    <property type="match status" value="1"/>
</dbReference>
<dbReference type="PROSITE" id="PS00409">
    <property type="entry name" value="PROKAR_NTER_METHYL"/>
    <property type="match status" value="1"/>
</dbReference>
<evidence type="ECO:0000256" key="1">
    <source>
        <dbReference type="SAM" id="Phobius"/>
    </source>
</evidence>
<protein>
    <submittedName>
        <fullName evidence="2">Prepilin-type N-terminal cleavage/methylation domain-containing protein</fullName>
    </submittedName>
</protein>
<reference evidence="3" key="1">
    <citation type="journal article" date="2017" name="Genome Announc.">
        <title>Draft Genome Sequence of Terrimicrobium sacchariphilum NM-5T, a Facultative Anaerobic Soil Bacterium of the Class Spartobacteria.</title>
        <authorList>
            <person name="Qiu Y.L."/>
            <person name="Tourlousse D.M."/>
            <person name="Matsuura N."/>
            <person name="Ohashi A."/>
            <person name="Sekiguchi Y."/>
        </authorList>
    </citation>
    <scope>NUCLEOTIDE SEQUENCE [LARGE SCALE GENOMIC DNA]</scope>
    <source>
        <strain evidence="3">NM-5</strain>
    </source>
</reference>
<gene>
    <name evidence="2" type="ORF">TSACC_281</name>
</gene>
<keyword evidence="1" id="KW-0472">Membrane</keyword>
<dbReference type="AlphaFoldDB" id="A0A146G3T7"/>
<dbReference type="OrthoDB" id="187884at2"/>
<evidence type="ECO:0000313" key="3">
    <source>
        <dbReference type="Proteomes" id="UP000076023"/>
    </source>
</evidence>
<dbReference type="EMBL" id="BDCO01000002">
    <property type="protein sequence ID" value="GAT31687.1"/>
    <property type="molecule type" value="Genomic_DNA"/>
</dbReference>
<accession>A0A146G3T7</accession>
<feature type="transmembrane region" description="Helical" evidence="1">
    <location>
        <begin position="7"/>
        <end position="32"/>
    </location>
</feature>
<dbReference type="STRING" id="690879.TSACC_281"/>
<comment type="caution">
    <text evidence="2">The sequence shown here is derived from an EMBL/GenBank/DDBJ whole genome shotgun (WGS) entry which is preliminary data.</text>
</comment>
<organism evidence="2 3">
    <name type="scientific">Terrimicrobium sacchariphilum</name>
    <dbReference type="NCBI Taxonomy" id="690879"/>
    <lineage>
        <taxon>Bacteria</taxon>
        <taxon>Pseudomonadati</taxon>
        <taxon>Verrucomicrobiota</taxon>
        <taxon>Terrimicrobiia</taxon>
        <taxon>Terrimicrobiales</taxon>
        <taxon>Terrimicrobiaceae</taxon>
        <taxon>Terrimicrobium</taxon>
    </lineage>
</organism>
<dbReference type="RefSeq" id="WP_075077573.1">
    <property type="nucleotide sequence ID" value="NZ_BDCO01000002.1"/>
</dbReference>
<dbReference type="SUPFAM" id="SSF54523">
    <property type="entry name" value="Pili subunits"/>
    <property type="match status" value="1"/>
</dbReference>